<dbReference type="EMBL" id="GBRH01174363">
    <property type="protein sequence ID" value="JAE23533.1"/>
    <property type="molecule type" value="Transcribed_RNA"/>
</dbReference>
<evidence type="ECO:0000256" key="1">
    <source>
        <dbReference type="SAM" id="MobiDB-lite"/>
    </source>
</evidence>
<reference evidence="2" key="2">
    <citation type="journal article" date="2015" name="Data Brief">
        <title>Shoot transcriptome of the giant reed, Arundo donax.</title>
        <authorList>
            <person name="Barrero R.A."/>
            <person name="Guerrero F.D."/>
            <person name="Moolhuijzen P."/>
            <person name="Goolsby J.A."/>
            <person name="Tidwell J."/>
            <person name="Bellgard S.E."/>
            <person name="Bellgard M.I."/>
        </authorList>
    </citation>
    <scope>NUCLEOTIDE SEQUENCE</scope>
    <source>
        <tissue evidence="2">Shoot tissue taken approximately 20 cm above the soil surface</tissue>
    </source>
</reference>
<feature type="compositionally biased region" description="Polar residues" evidence="1">
    <location>
        <begin position="19"/>
        <end position="28"/>
    </location>
</feature>
<feature type="region of interest" description="Disordered" evidence="1">
    <location>
        <begin position="1"/>
        <end position="42"/>
    </location>
</feature>
<name>A0A0A9GS74_ARUDO</name>
<proteinExistence type="predicted"/>
<reference evidence="2" key="1">
    <citation type="submission" date="2014-09" db="EMBL/GenBank/DDBJ databases">
        <authorList>
            <person name="Magalhaes I.L.F."/>
            <person name="Oliveira U."/>
            <person name="Santos F.R."/>
            <person name="Vidigal T.H.D.A."/>
            <person name="Brescovit A.D."/>
            <person name="Santos A.J."/>
        </authorList>
    </citation>
    <scope>NUCLEOTIDE SEQUENCE</scope>
    <source>
        <tissue evidence="2">Shoot tissue taken approximately 20 cm above the soil surface</tissue>
    </source>
</reference>
<protein>
    <submittedName>
        <fullName evidence="2">Uncharacterized protein</fullName>
    </submittedName>
</protein>
<organism evidence="2">
    <name type="scientific">Arundo donax</name>
    <name type="common">Giant reed</name>
    <name type="synonym">Donax arundinaceus</name>
    <dbReference type="NCBI Taxonomy" id="35708"/>
    <lineage>
        <taxon>Eukaryota</taxon>
        <taxon>Viridiplantae</taxon>
        <taxon>Streptophyta</taxon>
        <taxon>Embryophyta</taxon>
        <taxon>Tracheophyta</taxon>
        <taxon>Spermatophyta</taxon>
        <taxon>Magnoliopsida</taxon>
        <taxon>Liliopsida</taxon>
        <taxon>Poales</taxon>
        <taxon>Poaceae</taxon>
        <taxon>PACMAD clade</taxon>
        <taxon>Arundinoideae</taxon>
        <taxon>Arundineae</taxon>
        <taxon>Arundo</taxon>
    </lineage>
</organism>
<evidence type="ECO:0000313" key="2">
    <source>
        <dbReference type="EMBL" id="JAE23533.1"/>
    </source>
</evidence>
<accession>A0A0A9GS74</accession>
<dbReference type="AlphaFoldDB" id="A0A0A9GS74"/>
<sequence length="42" mass="4560">MIAHVAQASKDYVLIEQPPSLSAQQSGSEPPLEPPRLSGRHH</sequence>